<reference evidence="1 2" key="1">
    <citation type="submission" date="2018-02" db="EMBL/GenBank/DDBJ databases">
        <title>The genomes of Aspergillus section Nigri reveals drivers in fungal speciation.</title>
        <authorList>
            <consortium name="DOE Joint Genome Institute"/>
            <person name="Vesth T.C."/>
            <person name="Nybo J."/>
            <person name="Theobald S."/>
            <person name="Brandl J."/>
            <person name="Frisvad J.C."/>
            <person name="Nielsen K.F."/>
            <person name="Lyhne E.K."/>
            <person name="Kogle M.E."/>
            <person name="Kuo A."/>
            <person name="Riley R."/>
            <person name="Clum A."/>
            <person name="Nolan M."/>
            <person name="Lipzen A."/>
            <person name="Salamov A."/>
            <person name="Henrissat B."/>
            <person name="Wiebenga A."/>
            <person name="De vries R.P."/>
            <person name="Grigoriev I.V."/>
            <person name="Mortensen U.H."/>
            <person name="Andersen M.R."/>
            <person name="Baker S.E."/>
        </authorList>
    </citation>
    <scope>NUCLEOTIDE SEQUENCE [LARGE SCALE GENOMIC DNA]</scope>
    <source>
        <strain evidence="1 2">CBS 121057</strain>
    </source>
</reference>
<dbReference type="Proteomes" id="UP000248423">
    <property type="component" value="Unassembled WGS sequence"/>
</dbReference>
<proteinExistence type="predicted"/>
<dbReference type="OrthoDB" id="4383177at2759"/>
<evidence type="ECO:0000313" key="2">
    <source>
        <dbReference type="Proteomes" id="UP000248423"/>
    </source>
</evidence>
<sequence length="248" mass="27282">MSGEDEDEVHWFRLLHNSGSTQDNYIMFAPPPTDADFQTPVWVTNTLDHQDSWEVHTTAPMFAWAGRQYTTGQGPDKKTRITVEKSCEVHLAKQTEDGQINPATLHISFGGEVPDIQDGGKTTTKLGAFTFDVKNLPENDGSTYVFGFGKRNRPGGEIFPCASIVATKTGEATVTPIIKLYFYKSHSVTGDKPALETGDLIDFQNFEGKAGLIDFSDQGAAMLCTVINKTDEMGNPVWHTAYTNDPPN</sequence>
<evidence type="ECO:0000313" key="1">
    <source>
        <dbReference type="EMBL" id="PYI04622.1"/>
    </source>
</evidence>
<protein>
    <submittedName>
        <fullName evidence="1">Uncharacterized protein</fullName>
    </submittedName>
</protein>
<accession>A0A319E3F9</accession>
<organism evidence="1 2">
    <name type="scientific">Aspergillus sclerotiicarbonarius (strain CBS 121057 / IBT 28362)</name>
    <dbReference type="NCBI Taxonomy" id="1448318"/>
    <lineage>
        <taxon>Eukaryota</taxon>
        <taxon>Fungi</taxon>
        <taxon>Dikarya</taxon>
        <taxon>Ascomycota</taxon>
        <taxon>Pezizomycotina</taxon>
        <taxon>Eurotiomycetes</taxon>
        <taxon>Eurotiomycetidae</taxon>
        <taxon>Eurotiales</taxon>
        <taxon>Aspergillaceae</taxon>
        <taxon>Aspergillus</taxon>
        <taxon>Aspergillus subgen. Circumdati</taxon>
    </lineage>
</organism>
<dbReference type="VEuPathDB" id="FungiDB:BO78DRAFT_388323"/>
<dbReference type="AlphaFoldDB" id="A0A319E3F9"/>
<keyword evidence="2" id="KW-1185">Reference proteome</keyword>
<name>A0A319E3F9_ASPSB</name>
<dbReference type="EMBL" id="KZ826366">
    <property type="protein sequence ID" value="PYI04622.1"/>
    <property type="molecule type" value="Genomic_DNA"/>
</dbReference>
<gene>
    <name evidence="1" type="ORF">BO78DRAFT_388323</name>
</gene>